<feature type="region of interest" description="Disordered" evidence="1">
    <location>
        <begin position="1"/>
        <end position="43"/>
    </location>
</feature>
<evidence type="ECO:0000313" key="3">
    <source>
        <dbReference type="Proteomes" id="UP000299102"/>
    </source>
</evidence>
<accession>A0A4C1ZTB2</accession>
<dbReference type="AlphaFoldDB" id="A0A4C1ZTB2"/>
<dbReference type="Proteomes" id="UP000299102">
    <property type="component" value="Unassembled WGS sequence"/>
</dbReference>
<organism evidence="2 3">
    <name type="scientific">Eumeta variegata</name>
    <name type="common">Bagworm moth</name>
    <name type="synonym">Eumeta japonica</name>
    <dbReference type="NCBI Taxonomy" id="151549"/>
    <lineage>
        <taxon>Eukaryota</taxon>
        <taxon>Metazoa</taxon>
        <taxon>Ecdysozoa</taxon>
        <taxon>Arthropoda</taxon>
        <taxon>Hexapoda</taxon>
        <taxon>Insecta</taxon>
        <taxon>Pterygota</taxon>
        <taxon>Neoptera</taxon>
        <taxon>Endopterygota</taxon>
        <taxon>Lepidoptera</taxon>
        <taxon>Glossata</taxon>
        <taxon>Ditrysia</taxon>
        <taxon>Tineoidea</taxon>
        <taxon>Psychidae</taxon>
        <taxon>Oiketicinae</taxon>
        <taxon>Eumeta</taxon>
    </lineage>
</organism>
<evidence type="ECO:0000313" key="2">
    <source>
        <dbReference type="EMBL" id="GBP90394.1"/>
    </source>
</evidence>
<proteinExistence type="predicted"/>
<dbReference type="EMBL" id="BGZK01002080">
    <property type="protein sequence ID" value="GBP90394.1"/>
    <property type="molecule type" value="Genomic_DNA"/>
</dbReference>
<protein>
    <submittedName>
        <fullName evidence="2">Uncharacterized protein</fullName>
    </submittedName>
</protein>
<name>A0A4C1ZTB2_EUMVA</name>
<sequence length="244" mass="26893">MLNGPARRVRIPMNYQRRPDAAAHSTSSGNPKPLRRRARPSHDRLGLLHLDSSTAIMATVPKRKWFESSASLRMQRIVELTLNDVDQTPRSPVSSRSPSLATSRRLLPSIIVIRCHHRLYHHSNVPDRSSASRFRVGNVDGYGTTYAGYGGVADGALEHNTTSHVLSNLAWPVSIYANQPVSTLKVVTLADIHVSAGDEMTSSFRIFRVSSSTQALLNPKSGSDSEYSDEGDVEHHVTFAQTEV</sequence>
<evidence type="ECO:0000256" key="1">
    <source>
        <dbReference type="SAM" id="MobiDB-lite"/>
    </source>
</evidence>
<keyword evidence="3" id="KW-1185">Reference proteome</keyword>
<comment type="caution">
    <text evidence="2">The sequence shown here is derived from an EMBL/GenBank/DDBJ whole genome shotgun (WGS) entry which is preliminary data.</text>
</comment>
<gene>
    <name evidence="2" type="ORF">EVAR_65803_1</name>
</gene>
<reference evidence="2 3" key="1">
    <citation type="journal article" date="2019" name="Commun. Biol.">
        <title>The bagworm genome reveals a unique fibroin gene that provides high tensile strength.</title>
        <authorList>
            <person name="Kono N."/>
            <person name="Nakamura H."/>
            <person name="Ohtoshi R."/>
            <person name="Tomita M."/>
            <person name="Numata K."/>
            <person name="Arakawa K."/>
        </authorList>
    </citation>
    <scope>NUCLEOTIDE SEQUENCE [LARGE SCALE GENOMIC DNA]</scope>
</reference>